<keyword evidence="1" id="KW-0812">Transmembrane</keyword>
<name>A0A9W9XCM2_9EURO</name>
<accession>A0A9W9XCM2</accession>
<organism evidence="2 3">
    <name type="scientific">Penicillium diatomitis</name>
    <dbReference type="NCBI Taxonomy" id="2819901"/>
    <lineage>
        <taxon>Eukaryota</taxon>
        <taxon>Fungi</taxon>
        <taxon>Dikarya</taxon>
        <taxon>Ascomycota</taxon>
        <taxon>Pezizomycotina</taxon>
        <taxon>Eurotiomycetes</taxon>
        <taxon>Eurotiomycetidae</taxon>
        <taxon>Eurotiales</taxon>
        <taxon>Aspergillaceae</taxon>
        <taxon>Penicillium</taxon>
    </lineage>
</organism>
<evidence type="ECO:0000313" key="2">
    <source>
        <dbReference type="EMBL" id="KAJ5488807.1"/>
    </source>
</evidence>
<evidence type="ECO:0000313" key="3">
    <source>
        <dbReference type="Proteomes" id="UP001148312"/>
    </source>
</evidence>
<keyword evidence="1" id="KW-1133">Transmembrane helix</keyword>
<dbReference type="RefSeq" id="XP_056790840.1">
    <property type="nucleotide sequence ID" value="XM_056933299.1"/>
</dbReference>
<dbReference type="EMBL" id="JAPWDQ010000004">
    <property type="protein sequence ID" value="KAJ5488807.1"/>
    <property type="molecule type" value="Genomic_DNA"/>
</dbReference>
<keyword evidence="1" id="KW-0472">Membrane</keyword>
<evidence type="ECO:0000256" key="1">
    <source>
        <dbReference type="SAM" id="Phobius"/>
    </source>
</evidence>
<proteinExistence type="predicted"/>
<feature type="transmembrane region" description="Helical" evidence="1">
    <location>
        <begin position="41"/>
        <end position="63"/>
    </location>
</feature>
<sequence>MSYSSNQLFKAARVQRRHSITEGAYICLRASPLRSGQGIKLLFQASHILFEAFFSLIIIIVIGETAALAGSALHVQPIFNAGAAHRHSYNNAGRLPRSAREYL</sequence>
<dbReference type="Proteomes" id="UP001148312">
    <property type="component" value="Unassembled WGS sequence"/>
</dbReference>
<comment type="caution">
    <text evidence="2">The sequence shown here is derived from an EMBL/GenBank/DDBJ whole genome shotgun (WGS) entry which is preliminary data.</text>
</comment>
<dbReference type="AlphaFoldDB" id="A0A9W9XCM2"/>
<dbReference type="GeneID" id="81623548"/>
<reference evidence="2" key="2">
    <citation type="journal article" date="2023" name="IMA Fungus">
        <title>Comparative genomic study of the Penicillium genus elucidates a diverse pangenome and 15 lateral gene transfer events.</title>
        <authorList>
            <person name="Petersen C."/>
            <person name="Sorensen T."/>
            <person name="Nielsen M.R."/>
            <person name="Sondergaard T.E."/>
            <person name="Sorensen J.L."/>
            <person name="Fitzpatrick D.A."/>
            <person name="Frisvad J.C."/>
            <person name="Nielsen K.L."/>
        </authorList>
    </citation>
    <scope>NUCLEOTIDE SEQUENCE</scope>
    <source>
        <strain evidence="2">IBT 30728</strain>
    </source>
</reference>
<keyword evidence="3" id="KW-1185">Reference proteome</keyword>
<gene>
    <name evidence="2" type="ORF">N7539_003697</name>
</gene>
<reference evidence="2" key="1">
    <citation type="submission" date="2022-12" db="EMBL/GenBank/DDBJ databases">
        <authorList>
            <person name="Petersen C."/>
        </authorList>
    </citation>
    <scope>NUCLEOTIDE SEQUENCE</scope>
    <source>
        <strain evidence="2">IBT 30728</strain>
    </source>
</reference>
<protein>
    <submittedName>
        <fullName evidence="2">Uncharacterized protein</fullName>
    </submittedName>
</protein>